<gene>
    <name evidence="3" type="ORF">WMO37_00960</name>
</gene>
<proteinExistence type="predicted"/>
<accession>A0ABV1H1L6</accession>
<evidence type="ECO:0000259" key="1">
    <source>
        <dbReference type="Pfam" id="PF18983"/>
    </source>
</evidence>
<dbReference type="InterPro" id="IPR043774">
    <property type="entry name" value="DUF5717_C"/>
</dbReference>
<keyword evidence="4" id="KW-1185">Reference proteome</keyword>
<sequence length="1183" mass="137383">MKEYINRLARGKFTYQRPELEVQDYTLTGSVTAGGQGMFTFRFTASQPAYGIVLSSHARVRIEKPQFGTTPAEIVYTVDAADLKEGTVIQGQFYIVSSAGEKSVSYEYTVEAQKVMTSMGAAGSMFHFANLVQTSPEEAAGFFLSPDFKRIFLKNDPVQTNIYDVVKGAKNGSEANVYAAMEEFLIAVRKKSPVGIDVFPQTKTFADFTESVKERITITRSGWGYTELTVETDVPFICPKITRITSENFTGNKYELEYVIDADKLHAGRNWGRMTICSFTQKYTVEIEVDCAGQENTHREKKQAALALVQEYLSFRMKREDKRAWQDKSLQIIERMRGICDDDIFFKLAQAQILLVQNRSDEAGWLIDNVRDFLEENKDSHVELYCYYLYVSAMYYKDKSYTFAAVKVIRDYYENGYDTWRVLWVLFYLDVSEDANKSIKLLRIKDAYHNGCVSPVMYYEALQILNAQPELLRVLNDFELHILQFGCKYGIISTKLTLYVCEMIANGKVADMQYLRLLKALNDFFDKDEILTVLVTHMIRNELVGPEYAGLYEKGILRGLRITRLYEFYIESLDKKELKRLPQIVLRYFTYESSLSTKSKAYLYADILKNHSSSREIMNTYAPQIERFAYGQMKKGYIDPYLEVIYGWLFQNVGVNEETAPFLSRYLFTYRITVFNDKIESVLVKHKELRKGQRCTLVGRTAYVQMYTRDCILMFEDAGKQVHKGSIQYEIERVYDNPAYLKALDDYCSKDIYLLLNWFEQSLEQRKNDEEACAVCLALMADGNVNQITRKRLNSWQIQYYHEYYHGEDFGERYEKILKEELQIHDAALLIETCIAEGMYEDAFDLVCEYGFEEAAPAKLLRMARNMILLRPQEYNEKLLACCIHVFDEGKYDENVLAYLEQFYQAKSDKMMKVWRACAGFRVPCQALAERILVERLFTGNLSGRIPEVFTYYRQQLPDAAVEMAYLAENAYRYFVKHETADEQVFTCIGGYLLENKKMPPVCGMAYLKYHTQFGQEQLGATHMLLLQKLMDMLCAENIFFSFYEQYKGILSLPYNAADKTTVEYYAPENSKVQIFYRHDDKEEYQSEVLSCVAGGVYAKSFSLFYGESIQYYFLEDDGKKKKKTQDASLLCNNVTPKEPQGRFDYLNDMLVSMEMHDMATMKKLMQGYCVQDYIVEQMFQPF</sequence>
<protein>
    <submittedName>
        <fullName evidence="3">DUF5717 family protein</fullName>
    </submittedName>
</protein>
<dbReference type="Proteomes" id="UP001546774">
    <property type="component" value="Unassembled WGS sequence"/>
</dbReference>
<reference evidence="3" key="1">
    <citation type="submission" date="2024-03" db="EMBL/GenBank/DDBJ databases">
        <title>Human intestinal bacterial collection.</title>
        <authorList>
            <person name="Pauvert C."/>
            <person name="Hitch T.C.A."/>
            <person name="Clavel T."/>
        </authorList>
    </citation>
    <scope>NUCLEOTIDE SEQUENCE [LARGE SCALE GENOMIC DNA]</scope>
    <source>
        <strain evidence="3">CLA-AA-H89B</strain>
    </source>
</reference>
<dbReference type="Pfam" id="PF18983">
    <property type="entry name" value="DUF5717"/>
    <property type="match status" value="1"/>
</dbReference>
<dbReference type="InterPro" id="IPR043775">
    <property type="entry name" value="DUF5717_N"/>
</dbReference>
<comment type="caution">
    <text evidence="3">The sequence shown here is derived from an EMBL/GenBank/DDBJ whole genome shotgun (WGS) entry which is preliminary data.</text>
</comment>
<feature type="domain" description="DUF5717" evidence="1">
    <location>
        <begin position="877"/>
        <end position="1180"/>
    </location>
</feature>
<organism evidence="3 4">
    <name type="scientific">Lachnospira intestinalis</name>
    <dbReference type="NCBI Taxonomy" id="3133158"/>
    <lineage>
        <taxon>Bacteria</taxon>
        <taxon>Bacillati</taxon>
        <taxon>Bacillota</taxon>
        <taxon>Clostridia</taxon>
        <taxon>Lachnospirales</taxon>
        <taxon>Lachnospiraceae</taxon>
        <taxon>Lachnospira</taxon>
    </lineage>
</organism>
<evidence type="ECO:0000313" key="4">
    <source>
        <dbReference type="Proteomes" id="UP001546774"/>
    </source>
</evidence>
<dbReference type="EMBL" id="JBBMFS010000001">
    <property type="protein sequence ID" value="MEQ2553587.1"/>
    <property type="molecule type" value="Genomic_DNA"/>
</dbReference>
<feature type="domain" description="DUF5717" evidence="2">
    <location>
        <begin position="1"/>
        <end position="869"/>
    </location>
</feature>
<evidence type="ECO:0000259" key="2">
    <source>
        <dbReference type="Pfam" id="PF18984"/>
    </source>
</evidence>
<name>A0ABV1H1L6_9FIRM</name>
<dbReference type="Pfam" id="PF18984">
    <property type="entry name" value="DUF5717_N"/>
    <property type="match status" value="1"/>
</dbReference>
<evidence type="ECO:0000313" key="3">
    <source>
        <dbReference type="EMBL" id="MEQ2553587.1"/>
    </source>
</evidence>